<dbReference type="Proteomes" id="UP000266861">
    <property type="component" value="Unassembled WGS sequence"/>
</dbReference>
<reference evidence="1 2" key="1">
    <citation type="submission" date="2018-08" db="EMBL/GenBank/DDBJ databases">
        <title>Genome and evolution of the arbuscular mycorrhizal fungus Diversispora epigaea (formerly Glomus versiforme) and its bacterial endosymbionts.</title>
        <authorList>
            <person name="Sun X."/>
            <person name="Fei Z."/>
            <person name="Harrison M."/>
        </authorList>
    </citation>
    <scope>NUCLEOTIDE SEQUENCE [LARGE SCALE GENOMIC DNA]</scope>
    <source>
        <strain evidence="1 2">IT104</strain>
    </source>
</reference>
<sequence length="56" mass="6388">MSMYTKEQFIKKSLELGLAGENANIDGSSKNLSEYYTLHSATLRNRNDTMDEREGE</sequence>
<comment type="caution">
    <text evidence="1">The sequence shown here is derived from an EMBL/GenBank/DDBJ whole genome shotgun (WGS) entry which is preliminary data.</text>
</comment>
<organism evidence="1 2">
    <name type="scientific">Diversispora epigaea</name>
    <dbReference type="NCBI Taxonomy" id="1348612"/>
    <lineage>
        <taxon>Eukaryota</taxon>
        <taxon>Fungi</taxon>
        <taxon>Fungi incertae sedis</taxon>
        <taxon>Mucoromycota</taxon>
        <taxon>Glomeromycotina</taxon>
        <taxon>Glomeromycetes</taxon>
        <taxon>Diversisporales</taxon>
        <taxon>Diversisporaceae</taxon>
        <taxon>Diversispora</taxon>
    </lineage>
</organism>
<dbReference type="EMBL" id="PQFF01000121">
    <property type="protein sequence ID" value="RHZ81012.1"/>
    <property type="molecule type" value="Genomic_DNA"/>
</dbReference>
<name>A0A397J267_9GLOM</name>
<evidence type="ECO:0000313" key="1">
    <source>
        <dbReference type="EMBL" id="RHZ81012.1"/>
    </source>
</evidence>
<dbReference type="AlphaFoldDB" id="A0A397J267"/>
<proteinExistence type="predicted"/>
<keyword evidence="2" id="KW-1185">Reference proteome</keyword>
<protein>
    <submittedName>
        <fullName evidence="1">Uncharacterized protein</fullName>
    </submittedName>
</protein>
<gene>
    <name evidence="1" type="ORF">Glove_130g27</name>
</gene>
<accession>A0A397J267</accession>
<evidence type="ECO:0000313" key="2">
    <source>
        <dbReference type="Proteomes" id="UP000266861"/>
    </source>
</evidence>